<dbReference type="InterPro" id="IPR042468">
    <property type="entry name" value="Peptidase_C65_otubain_sub1"/>
</dbReference>
<evidence type="ECO:0000256" key="6">
    <source>
        <dbReference type="ARBA" id="ARBA00022807"/>
    </source>
</evidence>
<dbReference type="CDD" id="cd22749">
    <property type="entry name" value="Otubain_C65"/>
    <property type="match status" value="1"/>
</dbReference>
<dbReference type="EMBL" id="ML979138">
    <property type="protein sequence ID" value="KAF1913992.1"/>
    <property type="molecule type" value="Genomic_DNA"/>
</dbReference>
<name>A0A6A5QF84_AMPQU</name>
<dbReference type="Pfam" id="PF10275">
    <property type="entry name" value="Peptidase_C65"/>
    <property type="match status" value="1"/>
</dbReference>
<keyword evidence="5" id="KW-0378">Hydrolase</keyword>
<keyword evidence="3" id="KW-0645">Protease</keyword>
<evidence type="ECO:0000256" key="4">
    <source>
        <dbReference type="ARBA" id="ARBA00022786"/>
    </source>
</evidence>
<dbReference type="InterPro" id="IPR038765">
    <property type="entry name" value="Papain-like_cys_pep_sf"/>
</dbReference>
<evidence type="ECO:0000313" key="8">
    <source>
        <dbReference type="Proteomes" id="UP000800096"/>
    </source>
</evidence>
<proteinExistence type="predicted"/>
<reference evidence="7" key="1">
    <citation type="journal article" date="2020" name="Stud. Mycol.">
        <title>101 Dothideomycetes genomes: a test case for predicting lifestyles and emergence of pathogens.</title>
        <authorList>
            <person name="Haridas S."/>
            <person name="Albert R."/>
            <person name="Binder M."/>
            <person name="Bloem J."/>
            <person name="Labutti K."/>
            <person name="Salamov A."/>
            <person name="Andreopoulos B."/>
            <person name="Baker S."/>
            <person name="Barry K."/>
            <person name="Bills G."/>
            <person name="Bluhm B."/>
            <person name="Cannon C."/>
            <person name="Castanera R."/>
            <person name="Culley D."/>
            <person name="Daum C."/>
            <person name="Ezra D."/>
            <person name="Gonzalez J."/>
            <person name="Henrissat B."/>
            <person name="Kuo A."/>
            <person name="Liang C."/>
            <person name="Lipzen A."/>
            <person name="Lutzoni F."/>
            <person name="Magnuson J."/>
            <person name="Mondo S."/>
            <person name="Nolan M."/>
            <person name="Ohm R."/>
            <person name="Pangilinan J."/>
            <person name="Park H.-J."/>
            <person name="Ramirez L."/>
            <person name="Alfaro M."/>
            <person name="Sun H."/>
            <person name="Tritt A."/>
            <person name="Yoshinaga Y."/>
            <person name="Zwiers L.-H."/>
            <person name="Turgeon B."/>
            <person name="Goodwin S."/>
            <person name="Spatafora J."/>
            <person name="Crous P."/>
            <person name="Grigoriev I."/>
        </authorList>
    </citation>
    <scope>NUCLEOTIDE SEQUENCE</scope>
    <source>
        <strain evidence="7">HMLAC05119</strain>
    </source>
</reference>
<dbReference type="OrthoDB" id="18915at2759"/>
<dbReference type="InterPro" id="IPR042467">
    <property type="entry name" value="Peptidase_C65_otubain_sub2"/>
</dbReference>
<dbReference type="PANTHER" id="PTHR12931:SF15">
    <property type="entry name" value="UBIQUITIN THIOESTERASE OTUBAIN-LIKE"/>
    <property type="match status" value="1"/>
</dbReference>
<comment type="catalytic activity">
    <reaction evidence="1">
        <text>Thiol-dependent hydrolysis of ester, thioester, amide, peptide and isopeptide bonds formed by the C-terminal Gly of ubiquitin (a 76-residue protein attached to proteins as an intracellular targeting signal).</text>
        <dbReference type="EC" id="3.4.19.12"/>
    </reaction>
</comment>
<dbReference type="EC" id="3.4.19.12" evidence="2"/>
<dbReference type="AlphaFoldDB" id="A0A6A5QF84"/>
<accession>A0A6A5QF84</accession>
<dbReference type="SUPFAM" id="SSF54001">
    <property type="entry name" value="Cysteine proteinases"/>
    <property type="match status" value="1"/>
</dbReference>
<dbReference type="Gene3D" id="3.30.200.60">
    <property type="entry name" value="Peptidase C65 Otubain, subdomain 1"/>
    <property type="match status" value="1"/>
</dbReference>
<dbReference type="GO" id="GO:0004843">
    <property type="term" value="F:cysteine-type deubiquitinase activity"/>
    <property type="evidence" value="ECO:0007669"/>
    <property type="project" value="UniProtKB-EC"/>
</dbReference>
<sequence length="490" mass="54271">MADPYLASDDELAHLQKLSSEYEPEAAGPLVGERQSSAAITTQYADADPVFRVKTAALPAKYAFFRTCRGDGHCGWRAIAFTYFEALLRLGDVNKFGDEEARLNSMGNLLDHIGYSRDIWIDFADGAFELMRKLADSVQAMDGAAPDILLQTFNDFNESMSIITYVKLLASAWVQTHADDFRHFVPMGDVKAYCGNHIEPSKCEADNISIAALAEALIKPAGFGLEVWYLDRSPGEEINRSFYAEPTDHHQMPLPNPHMLRLLYRPGHYDILYKAEDIPQPIQQQPVPAQPTLQVNLANYSDDFIPKVSNVADVMTMIPGMYPSTNFGQNWASLSYDFSPSPAPQSQVTPVQPYPSVPTPAPPVSNSQLDFIIPSHASLASQYNAPSHHSIHLDQSPLTLPIHPAPPPPVSIDRAAPVVVERGGPFRPSMYELEPGFGSALQVQPFQTSIFRNSHFNTAHFMNPDFQPEEWCPDGEYATGNKGRHKSHSS</sequence>
<keyword evidence="6" id="KW-0788">Thiol protease</keyword>
<dbReference type="GO" id="GO:0071108">
    <property type="term" value="P:protein K48-linked deubiquitination"/>
    <property type="evidence" value="ECO:0007669"/>
    <property type="project" value="TreeGrafter"/>
</dbReference>
<evidence type="ECO:0000256" key="5">
    <source>
        <dbReference type="ARBA" id="ARBA00022801"/>
    </source>
</evidence>
<dbReference type="InterPro" id="IPR019400">
    <property type="entry name" value="Peptidase_C65_otubain"/>
</dbReference>
<dbReference type="GO" id="GO:0005634">
    <property type="term" value="C:nucleus"/>
    <property type="evidence" value="ECO:0007669"/>
    <property type="project" value="TreeGrafter"/>
</dbReference>
<gene>
    <name evidence="7" type="ORF">BDU57DRAFT_558906</name>
</gene>
<protein>
    <recommendedName>
        <fullName evidence="2">ubiquitinyl hydrolase 1</fullName>
        <ecNumber evidence="2">3.4.19.12</ecNumber>
    </recommendedName>
</protein>
<evidence type="ECO:0000256" key="1">
    <source>
        <dbReference type="ARBA" id="ARBA00000707"/>
    </source>
</evidence>
<evidence type="ECO:0000256" key="2">
    <source>
        <dbReference type="ARBA" id="ARBA00012759"/>
    </source>
</evidence>
<dbReference type="GO" id="GO:0006508">
    <property type="term" value="P:proteolysis"/>
    <property type="evidence" value="ECO:0007669"/>
    <property type="project" value="UniProtKB-KW"/>
</dbReference>
<evidence type="ECO:0000313" key="7">
    <source>
        <dbReference type="EMBL" id="KAF1913992.1"/>
    </source>
</evidence>
<keyword evidence="4" id="KW-0833">Ubl conjugation pathway</keyword>
<dbReference type="GO" id="GO:0043130">
    <property type="term" value="F:ubiquitin binding"/>
    <property type="evidence" value="ECO:0007669"/>
    <property type="project" value="TreeGrafter"/>
</dbReference>
<organism evidence="7 8">
    <name type="scientific">Ampelomyces quisqualis</name>
    <name type="common">Powdery mildew agent</name>
    <dbReference type="NCBI Taxonomy" id="50730"/>
    <lineage>
        <taxon>Eukaryota</taxon>
        <taxon>Fungi</taxon>
        <taxon>Dikarya</taxon>
        <taxon>Ascomycota</taxon>
        <taxon>Pezizomycotina</taxon>
        <taxon>Dothideomycetes</taxon>
        <taxon>Pleosporomycetidae</taxon>
        <taxon>Pleosporales</taxon>
        <taxon>Pleosporineae</taxon>
        <taxon>Phaeosphaeriaceae</taxon>
        <taxon>Ampelomyces</taxon>
    </lineage>
</organism>
<keyword evidence="8" id="KW-1185">Reference proteome</keyword>
<evidence type="ECO:0000256" key="3">
    <source>
        <dbReference type="ARBA" id="ARBA00022670"/>
    </source>
</evidence>
<dbReference type="PANTHER" id="PTHR12931">
    <property type="entry name" value="UBIQUITIN THIOLESTERASE PROTEIN OTUB"/>
    <property type="match status" value="1"/>
</dbReference>
<dbReference type="Gene3D" id="1.20.1300.20">
    <property type="entry name" value="Peptidase C65 Otubain, subdomain 2"/>
    <property type="match status" value="1"/>
</dbReference>
<dbReference type="Proteomes" id="UP000800096">
    <property type="component" value="Unassembled WGS sequence"/>
</dbReference>